<dbReference type="InParanoid" id="A0A061DYT9"/>
<accession>A0A061DYT9</accession>
<protein>
    <submittedName>
        <fullName evidence="2">Uncharacterized protein</fullName>
    </submittedName>
</protein>
<evidence type="ECO:0000313" key="2">
    <source>
        <dbReference type="EMBL" id="EOX95148.1"/>
    </source>
</evidence>
<organism evidence="2 3">
    <name type="scientific">Theobroma cacao</name>
    <name type="common">Cacao</name>
    <name type="synonym">Cocoa</name>
    <dbReference type="NCBI Taxonomy" id="3641"/>
    <lineage>
        <taxon>Eukaryota</taxon>
        <taxon>Viridiplantae</taxon>
        <taxon>Streptophyta</taxon>
        <taxon>Embryophyta</taxon>
        <taxon>Tracheophyta</taxon>
        <taxon>Spermatophyta</taxon>
        <taxon>Magnoliopsida</taxon>
        <taxon>eudicotyledons</taxon>
        <taxon>Gunneridae</taxon>
        <taxon>Pentapetalae</taxon>
        <taxon>rosids</taxon>
        <taxon>malvids</taxon>
        <taxon>Malvales</taxon>
        <taxon>Malvaceae</taxon>
        <taxon>Byttnerioideae</taxon>
        <taxon>Theobroma</taxon>
    </lineage>
</organism>
<sequence>MKLSIRGTTYEIQASIELNVNDSQTKRVFPQPDDNPSEDKRRQTTALMLEKMRQKDNNSCSSLASGIGEIDVIGLRPYLQKIKVVDGWAYHVGPPIGCGELEGSYEINMMDCGGGLVILPKNMGPFSKHWEFGSTSKMEKPNQVKFKYEENLKGEKLCGLIKHVFKKNLVVNCGEASLSPEGEKSSGWNNEVVKLNDKMNLTEETTKQSGDGGSISRENSNSVDEGLTLAHMVKKMKKSKSKSSFRINGGLIGRGLLMRSEKNVKLSKAKCGKTKMVNKMDLVQIESKLQRTNNRIVDALRVKEMYKGVWVDSNRASGGLVSLW</sequence>
<dbReference type="EMBL" id="CM001879">
    <property type="protein sequence ID" value="EOX95148.1"/>
    <property type="molecule type" value="Genomic_DNA"/>
</dbReference>
<evidence type="ECO:0000256" key="1">
    <source>
        <dbReference type="SAM" id="MobiDB-lite"/>
    </source>
</evidence>
<dbReference type="AlphaFoldDB" id="A0A061DYT9"/>
<name>A0A061DYT9_THECC</name>
<dbReference type="Proteomes" id="UP000026915">
    <property type="component" value="Chromosome 1"/>
</dbReference>
<proteinExistence type="predicted"/>
<keyword evidence="3" id="KW-1185">Reference proteome</keyword>
<gene>
    <name evidence="2" type="ORF">TCM_004702</name>
</gene>
<dbReference type="Gramene" id="EOX95148">
    <property type="protein sequence ID" value="EOX95148"/>
    <property type="gene ID" value="TCM_004702"/>
</dbReference>
<dbReference type="HOGENOM" id="CLU_858960_0_0_1"/>
<reference evidence="2 3" key="1">
    <citation type="journal article" date="2013" name="Genome Biol.">
        <title>The genome sequence of the most widely cultivated cacao type and its use to identify candidate genes regulating pod color.</title>
        <authorList>
            <person name="Motamayor J.C."/>
            <person name="Mockaitis K."/>
            <person name="Schmutz J."/>
            <person name="Haiminen N."/>
            <person name="Iii D.L."/>
            <person name="Cornejo O."/>
            <person name="Findley S.D."/>
            <person name="Zheng P."/>
            <person name="Utro F."/>
            <person name="Royaert S."/>
            <person name="Saski C."/>
            <person name="Jenkins J."/>
            <person name="Podicheti R."/>
            <person name="Zhao M."/>
            <person name="Scheffler B.E."/>
            <person name="Stack J.C."/>
            <person name="Feltus F.A."/>
            <person name="Mustiga G.M."/>
            <person name="Amores F."/>
            <person name="Phillips W."/>
            <person name="Marelli J.P."/>
            <person name="May G.D."/>
            <person name="Shapiro H."/>
            <person name="Ma J."/>
            <person name="Bustamante C.D."/>
            <person name="Schnell R.J."/>
            <person name="Main D."/>
            <person name="Gilbert D."/>
            <person name="Parida L."/>
            <person name="Kuhn D.N."/>
        </authorList>
    </citation>
    <scope>NUCLEOTIDE SEQUENCE [LARGE SCALE GENOMIC DNA]</scope>
    <source>
        <strain evidence="3">cv. Matina 1-6</strain>
    </source>
</reference>
<feature type="region of interest" description="Disordered" evidence="1">
    <location>
        <begin position="197"/>
        <end position="221"/>
    </location>
</feature>
<feature type="compositionally biased region" description="Basic and acidic residues" evidence="1">
    <location>
        <begin position="197"/>
        <end position="206"/>
    </location>
</feature>
<evidence type="ECO:0000313" key="3">
    <source>
        <dbReference type="Proteomes" id="UP000026915"/>
    </source>
</evidence>